<dbReference type="AlphaFoldDB" id="A0A2S7IM88"/>
<organism evidence="2 3">
    <name type="scientific">Siphonobacter curvatus</name>
    <dbReference type="NCBI Taxonomy" id="2094562"/>
    <lineage>
        <taxon>Bacteria</taxon>
        <taxon>Pseudomonadati</taxon>
        <taxon>Bacteroidota</taxon>
        <taxon>Cytophagia</taxon>
        <taxon>Cytophagales</taxon>
        <taxon>Cytophagaceae</taxon>
        <taxon>Siphonobacter</taxon>
    </lineage>
</organism>
<feature type="transmembrane region" description="Helical" evidence="1">
    <location>
        <begin position="362"/>
        <end position="384"/>
    </location>
</feature>
<protein>
    <recommendedName>
        <fullName evidence="4">Glycosyltransferase RgtA/B/C/D-like domain-containing protein</fullName>
    </recommendedName>
</protein>
<feature type="transmembrane region" description="Helical" evidence="1">
    <location>
        <begin position="457"/>
        <end position="477"/>
    </location>
</feature>
<gene>
    <name evidence="2" type="ORF">C5O19_03125</name>
</gene>
<feature type="transmembrane region" description="Helical" evidence="1">
    <location>
        <begin position="435"/>
        <end position="451"/>
    </location>
</feature>
<accession>A0A2S7IM88</accession>
<keyword evidence="1" id="KW-1133">Transmembrane helix</keyword>
<keyword evidence="1" id="KW-0472">Membrane</keyword>
<reference evidence="3" key="1">
    <citation type="submission" date="2018-02" db="EMBL/GenBank/DDBJ databases">
        <title>Genome sequencing of Solimonas sp. HR-BB.</title>
        <authorList>
            <person name="Lee Y."/>
            <person name="Jeon C.O."/>
        </authorList>
    </citation>
    <scope>NUCLEOTIDE SEQUENCE [LARGE SCALE GENOMIC DNA]</scope>
    <source>
        <strain evidence="3">HR-U</strain>
    </source>
</reference>
<evidence type="ECO:0008006" key="4">
    <source>
        <dbReference type="Google" id="ProtNLM"/>
    </source>
</evidence>
<feature type="transmembrane region" description="Helical" evidence="1">
    <location>
        <begin position="226"/>
        <end position="246"/>
    </location>
</feature>
<feature type="transmembrane region" description="Helical" evidence="1">
    <location>
        <begin position="130"/>
        <end position="152"/>
    </location>
</feature>
<dbReference type="Proteomes" id="UP000239590">
    <property type="component" value="Unassembled WGS sequence"/>
</dbReference>
<feature type="transmembrane region" description="Helical" evidence="1">
    <location>
        <begin position="489"/>
        <end position="508"/>
    </location>
</feature>
<comment type="caution">
    <text evidence="2">The sequence shown here is derived from an EMBL/GenBank/DDBJ whole genome shotgun (WGS) entry which is preliminary data.</text>
</comment>
<keyword evidence="3" id="KW-1185">Reference proteome</keyword>
<feature type="transmembrane region" description="Helical" evidence="1">
    <location>
        <begin position="326"/>
        <end position="342"/>
    </location>
</feature>
<proteinExistence type="predicted"/>
<feature type="transmembrane region" description="Helical" evidence="1">
    <location>
        <begin position="158"/>
        <end position="176"/>
    </location>
</feature>
<dbReference type="EMBL" id="PTRA01000001">
    <property type="protein sequence ID" value="PQA58670.1"/>
    <property type="molecule type" value="Genomic_DNA"/>
</dbReference>
<name>A0A2S7IM88_9BACT</name>
<evidence type="ECO:0000256" key="1">
    <source>
        <dbReference type="SAM" id="Phobius"/>
    </source>
</evidence>
<feature type="transmembrane region" description="Helical" evidence="1">
    <location>
        <begin position="100"/>
        <end position="118"/>
    </location>
</feature>
<feature type="transmembrane region" description="Helical" evidence="1">
    <location>
        <begin position="21"/>
        <end position="38"/>
    </location>
</feature>
<feature type="transmembrane region" description="Helical" evidence="1">
    <location>
        <begin position="404"/>
        <end position="423"/>
    </location>
</feature>
<sequence>MPVNSKAFYYLFRHPYAQLGWWIGAGVSVVHVLFYQFAELIWDQWTPPKPETLTPTIAYGLTGLYTNQTEPDGIEAFVLHGSMWILVGWGLVKTVYLKNWSVWPAVGLCVLFFFRAGFHPPADGFLFGTGVRYYPVVLLGLSAFVAGVVWLSNHYKPWHAWLWLAALAVPCFIAGAGPSDWDYSFVFAPAYALVSGISIKAIYFQYDLLLSGLAALFFKWHIDLNYFQVLGQASVWIFCVLIFWWGKEVFQDLRLALYLLVVVFIMRLFPYYTDTYAEFQMSPLRLDWWIVVALLAWKKGTDHWSVGLLLAFLLVLHRSFGIFYSIAYVEYIVLAMGSELLAPSGQKTKFLPLVQTYVRRYAINVILLGTGLIVTYLIFGNVLSPGMKIYQSLKIGFMRVAPTSFFWYIIGIIALTGATLFRFKEEVSLQYREAVFLLMALTICNLFYFLGRSHEHNLPNTSGPVFVLLFVWIDLLWRRKMPIRSIRRVLYWLPVGILWFSGLAYMVGIKDKLSGMVTNLKHRQTMYSFQHPSSEKRAMVRQLTNHSSKVYFYDQSLGRNFWYTLDGQYPPVGYYQPYSAWPLLTELIPFFQNLLDEGYYLVTETPSEAAAILPHLRYTSKVTKDGFIVVHAIPQPNRSLSTSDSPKTTSH</sequence>
<evidence type="ECO:0000313" key="2">
    <source>
        <dbReference type="EMBL" id="PQA58670.1"/>
    </source>
</evidence>
<evidence type="ECO:0000313" key="3">
    <source>
        <dbReference type="Proteomes" id="UP000239590"/>
    </source>
</evidence>
<feature type="transmembrane region" description="Helical" evidence="1">
    <location>
        <begin position="255"/>
        <end position="273"/>
    </location>
</feature>
<keyword evidence="1" id="KW-0812">Transmembrane</keyword>